<evidence type="ECO:0008006" key="3">
    <source>
        <dbReference type="Google" id="ProtNLM"/>
    </source>
</evidence>
<name>A0ABR7ME00_9BACT</name>
<proteinExistence type="predicted"/>
<dbReference type="PROSITE" id="PS51257">
    <property type="entry name" value="PROKAR_LIPOPROTEIN"/>
    <property type="match status" value="1"/>
</dbReference>
<protein>
    <recommendedName>
        <fullName evidence="3">Lipoprotein</fullName>
    </recommendedName>
</protein>
<sequence length="323" mass="36129">MYLNYRAILVLLLFSLFGCKEKKKQMLDTEKVEVSDFIEFFPDLKLPYQLADTGLLRKSPDSLRIGNRIFSQFVPDSVLRPVFGKTGKPRLFPLGKSVVKDGETYLFIKAEQGARRAGYILVFNEEKFVTSMPAVQVNGTPKPNDHSVANFDSKYTITTLRQKTAGDGQVTYSKKVYVYNTAGVFTLILTESNDQETATKKIINPIDTLSSTHKLAGDYLQGARNIVSFRNGKSSGSLYFFIHFEKDGGDCRGELKGEARLTGANSARFTEGNGPCVIDFTFSGNTVRMKEVEGCGSYRDIKCFFEGSYTRKKKTTSSGRKKK</sequence>
<accession>A0ABR7ME00</accession>
<dbReference type="EMBL" id="MBUA01000031">
    <property type="protein sequence ID" value="MBC6493064.1"/>
    <property type="molecule type" value="Genomic_DNA"/>
</dbReference>
<reference evidence="1 2" key="1">
    <citation type="submission" date="2016-07" db="EMBL/GenBank/DDBJ databases">
        <title>Genome analysis of Flavihumibacter stibioxidans YS-17.</title>
        <authorList>
            <person name="Shi K."/>
            <person name="Han Y."/>
            <person name="Wang G."/>
        </authorList>
    </citation>
    <scope>NUCLEOTIDE SEQUENCE [LARGE SCALE GENOMIC DNA]</scope>
    <source>
        <strain evidence="1 2">YS-17</strain>
    </source>
</reference>
<dbReference type="Proteomes" id="UP000765802">
    <property type="component" value="Unassembled WGS sequence"/>
</dbReference>
<evidence type="ECO:0000313" key="1">
    <source>
        <dbReference type="EMBL" id="MBC6493064.1"/>
    </source>
</evidence>
<organism evidence="1 2">
    <name type="scientific">Flavihumibacter stibioxidans</name>
    <dbReference type="NCBI Taxonomy" id="1834163"/>
    <lineage>
        <taxon>Bacteria</taxon>
        <taxon>Pseudomonadati</taxon>
        <taxon>Bacteroidota</taxon>
        <taxon>Chitinophagia</taxon>
        <taxon>Chitinophagales</taxon>
        <taxon>Chitinophagaceae</taxon>
        <taxon>Flavihumibacter</taxon>
    </lineage>
</organism>
<gene>
    <name evidence="1" type="ORF">BC349_18570</name>
</gene>
<evidence type="ECO:0000313" key="2">
    <source>
        <dbReference type="Proteomes" id="UP000765802"/>
    </source>
</evidence>
<dbReference type="RefSeq" id="WP_187258385.1">
    <property type="nucleotide sequence ID" value="NZ_JBHULF010000006.1"/>
</dbReference>
<comment type="caution">
    <text evidence="1">The sequence shown here is derived from an EMBL/GenBank/DDBJ whole genome shotgun (WGS) entry which is preliminary data.</text>
</comment>
<keyword evidence="2" id="KW-1185">Reference proteome</keyword>